<keyword evidence="2" id="KW-1185">Reference proteome</keyword>
<protein>
    <submittedName>
        <fullName evidence="1">DUF4250 domain-containing protein</fullName>
    </submittedName>
</protein>
<accession>A0A927F6Q8</accession>
<organism evidence="1 2">
    <name type="scientific">Pelagicoccus enzymogenes</name>
    <dbReference type="NCBI Taxonomy" id="2773457"/>
    <lineage>
        <taxon>Bacteria</taxon>
        <taxon>Pseudomonadati</taxon>
        <taxon>Verrucomicrobiota</taxon>
        <taxon>Opitutia</taxon>
        <taxon>Puniceicoccales</taxon>
        <taxon>Pelagicoccaceae</taxon>
        <taxon>Pelagicoccus</taxon>
    </lineage>
</organism>
<dbReference type="Pfam" id="PF14056">
    <property type="entry name" value="DUF4250"/>
    <property type="match status" value="1"/>
</dbReference>
<comment type="caution">
    <text evidence="1">The sequence shown here is derived from an EMBL/GenBank/DDBJ whole genome shotgun (WGS) entry which is preliminary data.</text>
</comment>
<dbReference type="AlphaFoldDB" id="A0A927F6Q8"/>
<evidence type="ECO:0000313" key="1">
    <source>
        <dbReference type="EMBL" id="MBD5778879.1"/>
    </source>
</evidence>
<dbReference type="RefSeq" id="WP_191616006.1">
    <property type="nucleotide sequence ID" value="NZ_JACYFG010000006.1"/>
</dbReference>
<proteinExistence type="predicted"/>
<name>A0A927F6Q8_9BACT</name>
<evidence type="ECO:0000313" key="2">
    <source>
        <dbReference type="Proteomes" id="UP000622317"/>
    </source>
</evidence>
<dbReference type="Proteomes" id="UP000622317">
    <property type="component" value="Unassembled WGS sequence"/>
</dbReference>
<sequence length="62" mass="7283">MDWSNIESMDPNLLVGVVNTALRNHYHSLEELCKSHDLDSERLKARLAEEDYEYFPAANQFR</sequence>
<dbReference type="InterPro" id="IPR025346">
    <property type="entry name" value="DUF4250"/>
</dbReference>
<gene>
    <name evidence="1" type="ORF">IEN85_05200</name>
</gene>
<reference evidence="1" key="1">
    <citation type="submission" date="2020-09" db="EMBL/GenBank/DDBJ databases">
        <title>Pelagicoccus enzymogenes sp. nov. with an EPS production, isolated from marine sediment.</title>
        <authorList>
            <person name="Feng X."/>
        </authorList>
    </citation>
    <scope>NUCLEOTIDE SEQUENCE</scope>
    <source>
        <strain evidence="1">NFK12</strain>
    </source>
</reference>
<dbReference type="EMBL" id="JACYFG010000006">
    <property type="protein sequence ID" value="MBD5778879.1"/>
    <property type="molecule type" value="Genomic_DNA"/>
</dbReference>